<proteinExistence type="predicted"/>
<dbReference type="PANTHER" id="PTHR24345:SF91">
    <property type="entry name" value="SERINE_THREONINE-PROTEIN KINASE PLK4"/>
    <property type="match status" value="1"/>
</dbReference>
<dbReference type="GO" id="GO:0004674">
    <property type="term" value="F:protein serine/threonine kinase activity"/>
    <property type="evidence" value="ECO:0007669"/>
    <property type="project" value="UniProtKB-KW"/>
</dbReference>
<dbReference type="InterPro" id="IPR000719">
    <property type="entry name" value="Prot_kinase_dom"/>
</dbReference>
<dbReference type="STRING" id="1202772.A0A1V9YEF6"/>
<keyword evidence="5" id="KW-0067">ATP-binding</keyword>
<dbReference type="Gene3D" id="1.10.510.10">
    <property type="entry name" value="Transferase(Phosphotransferase) domain 1"/>
    <property type="match status" value="1"/>
</dbReference>
<name>A0A1V9YEF6_ACHHY</name>
<dbReference type="InterPro" id="IPR011009">
    <property type="entry name" value="Kinase-like_dom_sf"/>
</dbReference>
<dbReference type="AlphaFoldDB" id="A0A1V9YEF6"/>
<organism evidence="7 8">
    <name type="scientific">Achlya hypogyna</name>
    <name type="common">Oomycete</name>
    <name type="synonym">Protoachlya hypogyna</name>
    <dbReference type="NCBI Taxonomy" id="1202772"/>
    <lineage>
        <taxon>Eukaryota</taxon>
        <taxon>Sar</taxon>
        <taxon>Stramenopiles</taxon>
        <taxon>Oomycota</taxon>
        <taxon>Saprolegniomycetes</taxon>
        <taxon>Saprolegniales</taxon>
        <taxon>Achlyaceae</taxon>
        <taxon>Achlya</taxon>
    </lineage>
</organism>
<dbReference type="Pfam" id="PF00069">
    <property type="entry name" value="Pkinase"/>
    <property type="match status" value="1"/>
</dbReference>
<keyword evidence="8" id="KW-1185">Reference proteome</keyword>
<dbReference type="GO" id="GO:0005524">
    <property type="term" value="F:ATP binding"/>
    <property type="evidence" value="ECO:0007669"/>
    <property type="project" value="UniProtKB-KW"/>
</dbReference>
<accession>A0A1V9YEF6</accession>
<evidence type="ECO:0000256" key="3">
    <source>
        <dbReference type="ARBA" id="ARBA00022741"/>
    </source>
</evidence>
<dbReference type="SUPFAM" id="SSF56112">
    <property type="entry name" value="Protein kinase-like (PK-like)"/>
    <property type="match status" value="1"/>
</dbReference>
<keyword evidence="1" id="KW-0723">Serine/threonine-protein kinase</keyword>
<keyword evidence="2" id="KW-0808">Transferase</keyword>
<evidence type="ECO:0000256" key="5">
    <source>
        <dbReference type="ARBA" id="ARBA00022840"/>
    </source>
</evidence>
<evidence type="ECO:0000259" key="6">
    <source>
        <dbReference type="PROSITE" id="PS50011"/>
    </source>
</evidence>
<sequence length="271" mass="30011">MDKYSIQTILAPAQGGDILLVKAKKTQTPYVVKRIALQPTTKDNIAMEVAAYSRLHAFKTDLLGADHVLSATEIFEEKKQCYIVLEHCARGEFYNILKAMPGARCSPAAARSYFRQIAEGVFYIHAHQLAHRDLSLENIFVDAHGTLKIGDFGLAIALPSSATKACGKLFYMAPEMHSGEYDPSKVDVWSLGILLWMLLTGLPLVNNSTSADETFAFLQRHGLRTLVAAWNLSHLVPPEALEMLEALLVADPSKRLSMPAVLQHRYYTNAP</sequence>
<evidence type="ECO:0000256" key="1">
    <source>
        <dbReference type="ARBA" id="ARBA00022527"/>
    </source>
</evidence>
<reference evidence="7 8" key="1">
    <citation type="journal article" date="2014" name="Genome Biol. Evol.">
        <title>The secreted proteins of Achlya hypogyna and Thraustotheca clavata identify the ancestral oomycete secretome and reveal gene acquisitions by horizontal gene transfer.</title>
        <authorList>
            <person name="Misner I."/>
            <person name="Blouin N."/>
            <person name="Leonard G."/>
            <person name="Richards T.A."/>
            <person name="Lane C.E."/>
        </authorList>
    </citation>
    <scope>NUCLEOTIDE SEQUENCE [LARGE SCALE GENOMIC DNA]</scope>
    <source>
        <strain evidence="7 8">ATCC 48635</strain>
    </source>
</reference>
<feature type="domain" description="Protein kinase" evidence="6">
    <location>
        <begin position="4"/>
        <end position="267"/>
    </location>
</feature>
<gene>
    <name evidence="7" type="ORF">ACHHYP_13905</name>
</gene>
<dbReference type="PANTHER" id="PTHR24345">
    <property type="entry name" value="SERINE/THREONINE-PROTEIN KINASE PLK"/>
    <property type="match status" value="1"/>
</dbReference>
<dbReference type="EMBL" id="JNBR01001938">
    <property type="protein sequence ID" value="OQR84091.1"/>
    <property type="molecule type" value="Genomic_DNA"/>
</dbReference>
<evidence type="ECO:0000256" key="4">
    <source>
        <dbReference type="ARBA" id="ARBA00022777"/>
    </source>
</evidence>
<evidence type="ECO:0000313" key="7">
    <source>
        <dbReference type="EMBL" id="OQR84091.1"/>
    </source>
</evidence>
<evidence type="ECO:0000256" key="2">
    <source>
        <dbReference type="ARBA" id="ARBA00022679"/>
    </source>
</evidence>
<keyword evidence="3" id="KW-0547">Nucleotide-binding</keyword>
<dbReference type="Proteomes" id="UP000243579">
    <property type="component" value="Unassembled WGS sequence"/>
</dbReference>
<evidence type="ECO:0000313" key="8">
    <source>
        <dbReference type="Proteomes" id="UP000243579"/>
    </source>
</evidence>
<dbReference type="PROSITE" id="PS50011">
    <property type="entry name" value="PROTEIN_KINASE_DOM"/>
    <property type="match status" value="1"/>
</dbReference>
<dbReference type="GO" id="GO:0005634">
    <property type="term" value="C:nucleus"/>
    <property type="evidence" value="ECO:0007669"/>
    <property type="project" value="TreeGrafter"/>
</dbReference>
<keyword evidence="4 7" id="KW-0418">Kinase</keyword>
<protein>
    <submittedName>
        <fullName evidence="7">Protein kinase</fullName>
    </submittedName>
</protein>
<dbReference type="OrthoDB" id="541276at2759"/>
<comment type="caution">
    <text evidence="7">The sequence shown here is derived from an EMBL/GenBank/DDBJ whole genome shotgun (WGS) entry which is preliminary data.</text>
</comment>